<proteinExistence type="predicted"/>
<dbReference type="EMBL" id="MU129212">
    <property type="protein sequence ID" value="KAF9504579.1"/>
    <property type="molecule type" value="Genomic_DNA"/>
</dbReference>
<evidence type="ECO:0000313" key="2">
    <source>
        <dbReference type="EMBL" id="KAF9504579.1"/>
    </source>
</evidence>
<evidence type="ECO:0000256" key="1">
    <source>
        <dbReference type="SAM" id="MobiDB-lite"/>
    </source>
</evidence>
<feature type="region of interest" description="Disordered" evidence="1">
    <location>
        <begin position="330"/>
        <end position="446"/>
    </location>
</feature>
<dbReference type="AlphaFoldDB" id="A0A9P6DMS9"/>
<gene>
    <name evidence="2" type="ORF">BS47DRAFT_1401262</name>
</gene>
<feature type="compositionally biased region" description="Low complexity" evidence="1">
    <location>
        <begin position="336"/>
        <end position="389"/>
    </location>
</feature>
<organism evidence="2 3">
    <name type="scientific">Hydnum rufescens UP504</name>
    <dbReference type="NCBI Taxonomy" id="1448309"/>
    <lineage>
        <taxon>Eukaryota</taxon>
        <taxon>Fungi</taxon>
        <taxon>Dikarya</taxon>
        <taxon>Basidiomycota</taxon>
        <taxon>Agaricomycotina</taxon>
        <taxon>Agaricomycetes</taxon>
        <taxon>Cantharellales</taxon>
        <taxon>Hydnaceae</taxon>
        <taxon>Hydnum</taxon>
    </lineage>
</organism>
<keyword evidence="3" id="KW-1185">Reference proteome</keyword>
<dbReference type="Proteomes" id="UP000886523">
    <property type="component" value="Unassembled WGS sequence"/>
</dbReference>
<protein>
    <submittedName>
        <fullName evidence="2">Uncharacterized protein</fullName>
    </submittedName>
</protein>
<name>A0A9P6DMS9_9AGAM</name>
<evidence type="ECO:0000313" key="3">
    <source>
        <dbReference type="Proteomes" id="UP000886523"/>
    </source>
</evidence>
<sequence length="504" mass="55333">MYSTQMPYVSYISRRIDDPPLPASLDMILSSDGVKLTNAYHKQLEDFVLRNREWYRQWCLAASNLGIQVSLATLVMPVKPQSLGESPFLVHLLSQSMPDKLAMTQLASDYLRCAYEYGAFAWMTMHWCIDHISMVSKTDCPHFSVNDNLIRVLYLHSNSGVWLDDLQAHRVPLWGLWFDDAGIDIKSMQHLTGKEISQEELDPILKEKGNGIHYHTVSEQLIVEIIKFKKRKQAAQVKMDVAWKEANELMQRALKGNKSALADVKSHLKASRKKKGKLSNFDACILEGWRDPNSKSVARNAAKRRKRLGLDKDKHKIVVGIVGAIEASVPARRMEASPTEATSSAPASTEAMPSTPAPTGVAPSAPVSTEVTPSTPVPTGVTPSAPVSTEEMPSAPAPTGVMPSAPVSTEVMPSTPPTGAMPSTPVSTEATPSAPAPTGAMPSAAPPIRGFHDTQIYSQITSNEFPNDVWKVIWAAFGWVFGPLEVQIPFQMPPKSIWKGIWTS</sequence>
<comment type="caution">
    <text evidence="2">The sequence shown here is derived from an EMBL/GenBank/DDBJ whole genome shotgun (WGS) entry which is preliminary data.</text>
</comment>
<reference evidence="2" key="1">
    <citation type="journal article" date="2020" name="Nat. Commun.">
        <title>Large-scale genome sequencing of mycorrhizal fungi provides insights into the early evolution of symbiotic traits.</title>
        <authorList>
            <person name="Miyauchi S."/>
            <person name="Kiss E."/>
            <person name="Kuo A."/>
            <person name="Drula E."/>
            <person name="Kohler A."/>
            <person name="Sanchez-Garcia M."/>
            <person name="Morin E."/>
            <person name="Andreopoulos B."/>
            <person name="Barry K.W."/>
            <person name="Bonito G."/>
            <person name="Buee M."/>
            <person name="Carver A."/>
            <person name="Chen C."/>
            <person name="Cichocki N."/>
            <person name="Clum A."/>
            <person name="Culley D."/>
            <person name="Crous P.W."/>
            <person name="Fauchery L."/>
            <person name="Girlanda M."/>
            <person name="Hayes R.D."/>
            <person name="Keri Z."/>
            <person name="LaButti K."/>
            <person name="Lipzen A."/>
            <person name="Lombard V."/>
            <person name="Magnuson J."/>
            <person name="Maillard F."/>
            <person name="Murat C."/>
            <person name="Nolan M."/>
            <person name="Ohm R.A."/>
            <person name="Pangilinan J."/>
            <person name="Pereira M.F."/>
            <person name="Perotto S."/>
            <person name="Peter M."/>
            <person name="Pfister S."/>
            <person name="Riley R."/>
            <person name="Sitrit Y."/>
            <person name="Stielow J.B."/>
            <person name="Szollosi G."/>
            <person name="Zifcakova L."/>
            <person name="Stursova M."/>
            <person name="Spatafora J.W."/>
            <person name="Tedersoo L."/>
            <person name="Vaario L.M."/>
            <person name="Yamada A."/>
            <person name="Yan M."/>
            <person name="Wang P."/>
            <person name="Xu J."/>
            <person name="Bruns T."/>
            <person name="Baldrian P."/>
            <person name="Vilgalys R."/>
            <person name="Dunand C."/>
            <person name="Henrissat B."/>
            <person name="Grigoriev I.V."/>
            <person name="Hibbett D."/>
            <person name="Nagy L.G."/>
            <person name="Martin F.M."/>
        </authorList>
    </citation>
    <scope>NUCLEOTIDE SEQUENCE</scope>
    <source>
        <strain evidence="2">UP504</strain>
    </source>
</reference>
<accession>A0A9P6DMS9</accession>